<dbReference type="PROSITE" id="PS50109">
    <property type="entry name" value="HIS_KIN"/>
    <property type="match status" value="1"/>
</dbReference>
<dbReference type="InterPro" id="IPR003661">
    <property type="entry name" value="HisK_dim/P_dom"/>
</dbReference>
<keyword evidence="5" id="KW-0812">Transmembrane</keyword>
<keyword evidence="5" id="KW-0472">Membrane</keyword>
<evidence type="ECO:0000259" key="6">
    <source>
        <dbReference type="PROSITE" id="PS50109"/>
    </source>
</evidence>
<dbReference type="PANTHER" id="PTHR43547">
    <property type="entry name" value="TWO-COMPONENT HISTIDINE KINASE"/>
    <property type="match status" value="1"/>
</dbReference>
<evidence type="ECO:0000256" key="5">
    <source>
        <dbReference type="SAM" id="Phobius"/>
    </source>
</evidence>
<dbReference type="InterPro" id="IPR000700">
    <property type="entry name" value="PAS-assoc_C"/>
</dbReference>
<comment type="catalytic activity">
    <reaction evidence="1">
        <text>ATP + protein L-histidine = ADP + protein N-phospho-L-histidine.</text>
        <dbReference type="EC" id="2.7.13.3"/>
    </reaction>
</comment>
<dbReference type="InterPro" id="IPR035965">
    <property type="entry name" value="PAS-like_dom_sf"/>
</dbReference>
<dbReference type="Pfam" id="PF02518">
    <property type="entry name" value="HATPase_c"/>
    <property type="match status" value="1"/>
</dbReference>
<dbReference type="SUPFAM" id="SSF52172">
    <property type="entry name" value="CheY-like"/>
    <property type="match status" value="1"/>
</dbReference>
<dbReference type="Gene3D" id="3.30.450.20">
    <property type="entry name" value="PAS domain"/>
    <property type="match status" value="1"/>
</dbReference>
<feature type="modified residue" description="4-aspartylphosphate" evidence="4">
    <location>
        <position position="549"/>
    </location>
</feature>
<dbReference type="Gene3D" id="3.40.50.2300">
    <property type="match status" value="1"/>
</dbReference>
<evidence type="ECO:0000259" key="8">
    <source>
        <dbReference type="PROSITE" id="PS50113"/>
    </source>
</evidence>
<dbReference type="Pfam" id="PF08448">
    <property type="entry name" value="PAS_4"/>
    <property type="match status" value="1"/>
</dbReference>
<name>A0ABM8DSW3_9BACT</name>
<dbReference type="InterPro" id="IPR036890">
    <property type="entry name" value="HATPase_C_sf"/>
</dbReference>
<dbReference type="CDD" id="cd17546">
    <property type="entry name" value="REC_hyHK_CKI1_RcsC-like"/>
    <property type="match status" value="1"/>
</dbReference>
<organism evidence="9 10">
    <name type="scientific">Geothrix oryzae</name>
    <dbReference type="NCBI Taxonomy" id="2927975"/>
    <lineage>
        <taxon>Bacteria</taxon>
        <taxon>Pseudomonadati</taxon>
        <taxon>Acidobacteriota</taxon>
        <taxon>Holophagae</taxon>
        <taxon>Holophagales</taxon>
        <taxon>Holophagaceae</taxon>
        <taxon>Geothrix</taxon>
    </lineage>
</organism>
<dbReference type="RefSeq" id="WP_286353819.1">
    <property type="nucleotide sequence ID" value="NZ_AP027079.1"/>
</dbReference>
<dbReference type="InterPro" id="IPR001789">
    <property type="entry name" value="Sig_transdc_resp-reg_receiver"/>
</dbReference>
<feature type="transmembrane region" description="Helical" evidence="5">
    <location>
        <begin position="33"/>
        <end position="53"/>
    </location>
</feature>
<feature type="domain" description="Histidine kinase" evidence="6">
    <location>
        <begin position="261"/>
        <end position="479"/>
    </location>
</feature>
<evidence type="ECO:0000256" key="1">
    <source>
        <dbReference type="ARBA" id="ARBA00000085"/>
    </source>
</evidence>
<dbReference type="SUPFAM" id="SSF47384">
    <property type="entry name" value="Homodimeric domain of signal transducing histidine kinase"/>
    <property type="match status" value="1"/>
</dbReference>
<dbReference type="PRINTS" id="PR00344">
    <property type="entry name" value="BCTRLSENSOR"/>
</dbReference>
<dbReference type="InterPro" id="IPR003594">
    <property type="entry name" value="HATPase_dom"/>
</dbReference>
<accession>A0ABM8DSW3</accession>
<dbReference type="SMART" id="SM00448">
    <property type="entry name" value="REC"/>
    <property type="match status" value="1"/>
</dbReference>
<dbReference type="InterPro" id="IPR004358">
    <property type="entry name" value="Sig_transdc_His_kin-like_C"/>
</dbReference>
<dbReference type="SMART" id="SM00387">
    <property type="entry name" value="HATPase_c"/>
    <property type="match status" value="1"/>
</dbReference>
<dbReference type="Proteomes" id="UP001242010">
    <property type="component" value="Chromosome"/>
</dbReference>
<dbReference type="Gene3D" id="1.10.287.130">
    <property type="match status" value="1"/>
</dbReference>
<dbReference type="SUPFAM" id="SSF55785">
    <property type="entry name" value="PYP-like sensor domain (PAS domain)"/>
    <property type="match status" value="1"/>
</dbReference>
<feature type="domain" description="Response regulatory" evidence="7">
    <location>
        <begin position="497"/>
        <end position="614"/>
    </location>
</feature>
<dbReference type="Pfam" id="PF00072">
    <property type="entry name" value="Response_reg"/>
    <property type="match status" value="1"/>
</dbReference>
<dbReference type="InterPro" id="IPR013656">
    <property type="entry name" value="PAS_4"/>
</dbReference>
<dbReference type="EC" id="2.7.13.3" evidence="2"/>
<dbReference type="InterPro" id="IPR011006">
    <property type="entry name" value="CheY-like_superfamily"/>
</dbReference>
<dbReference type="SUPFAM" id="SSF55874">
    <property type="entry name" value="ATPase domain of HSP90 chaperone/DNA topoisomerase II/histidine kinase"/>
    <property type="match status" value="1"/>
</dbReference>
<evidence type="ECO:0000313" key="10">
    <source>
        <dbReference type="Proteomes" id="UP001242010"/>
    </source>
</evidence>
<evidence type="ECO:0000256" key="2">
    <source>
        <dbReference type="ARBA" id="ARBA00012438"/>
    </source>
</evidence>
<evidence type="ECO:0000259" key="7">
    <source>
        <dbReference type="PROSITE" id="PS50110"/>
    </source>
</evidence>
<dbReference type="PANTHER" id="PTHR43547:SF2">
    <property type="entry name" value="HYBRID SIGNAL TRANSDUCTION HISTIDINE KINASE C"/>
    <property type="match status" value="1"/>
</dbReference>
<dbReference type="InterPro" id="IPR036097">
    <property type="entry name" value="HisK_dim/P_sf"/>
</dbReference>
<dbReference type="InterPro" id="IPR005467">
    <property type="entry name" value="His_kinase_dom"/>
</dbReference>
<dbReference type="PROSITE" id="PS50113">
    <property type="entry name" value="PAC"/>
    <property type="match status" value="1"/>
</dbReference>
<dbReference type="CDD" id="cd00082">
    <property type="entry name" value="HisKA"/>
    <property type="match status" value="1"/>
</dbReference>
<dbReference type="EMBL" id="AP027079">
    <property type="protein sequence ID" value="BDU70100.1"/>
    <property type="molecule type" value="Genomic_DNA"/>
</dbReference>
<gene>
    <name evidence="9" type="ORF">GETHOR_22010</name>
</gene>
<sequence>MTILLLILLAALLQIVAAWFALRINRIAGRPLAWILMSSALALMAVRRIFLLLEFHQNGFPAYLLPNEVMSFVISALLLGGVILIHGLFRAKAAEAASLEVARAGAREDADKLSAVLRATPVPTWIAEDSECRVVHGNPAAADLLRVPVDANHSAPALQEARETWTGHFRLVQHGRELRPDEMPMQRACLKGEEVREEPLDLVFTDGTVRHLMSYATPLRLGDGRIHGAVCCMVDLTEFRRVEGALAKAHKMESLGMLAGGLAHDFNNIFQVMVANLEMARSSATGESPVRSYLDRLQAGLDRASNLSRDILHCSGGDLRRPESLDLSSLVAGVLDQMGLGVTRDLATVLPRVMMDPVLVGRVVEGLVTNALEANSAPGAVRVRTFMRQITSVELAAGHWPEPVEPGLYAVLEVTDQGDGIDAAALPRIFDPFFSTRDMGRGLGLPAALGILRGHRGGIQVESIPGAGSVFRGYFPSPESLEAPVVPPVDGLPTRNLVLLADDEAELRSVLAEMLQEWFGLEVVCASDGQEALEIFNHRPEAFDLVFLDATMPRMNGVEAFRRMRQVRPGLPGILCSGYALPASREQAVAEGFADFLKKPFTSKELREILDRVLTSRA</sequence>
<keyword evidence="3 4" id="KW-0597">Phosphoprotein</keyword>
<dbReference type="Gene3D" id="3.30.565.10">
    <property type="entry name" value="Histidine kinase-like ATPase, C-terminal domain"/>
    <property type="match status" value="1"/>
</dbReference>
<keyword evidence="5" id="KW-1133">Transmembrane helix</keyword>
<feature type="domain" description="PAC" evidence="8">
    <location>
        <begin position="196"/>
        <end position="248"/>
    </location>
</feature>
<proteinExistence type="predicted"/>
<evidence type="ECO:0000256" key="3">
    <source>
        <dbReference type="ARBA" id="ARBA00022553"/>
    </source>
</evidence>
<dbReference type="PROSITE" id="PS50110">
    <property type="entry name" value="RESPONSE_REGULATORY"/>
    <property type="match status" value="1"/>
</dbReference>
<evidence type="ECO:0000256" key="4">
    <source>
        <dbReference type="PROSITE-ProRule" id="PRU00169"/>
    </source>
</evidence>
<protein>
    <recommendedName>
        <fullName evidence="2">histidine kinase</fullName>
        <ecNumber evidence="2">2.7.13.3</ecNumber>
    </recommendedName>
</protein>
<evidence type="ECO:0000313" key="9">
    <source>
        <dbReference type="EMBL" id="BDU70100.1"/>
    </source>
</evidence>
<reference evidence="10" key="1">
    <citation type="journal article" date="2023" name="Int. J. Syst. Evol. Microbiol.">
        <title>Mesoterricola silvestris gen. nov., sp. nov., Mesoterricola sediminis sp. nov., Geothrix oryzae sp. nov., Geothrix edaphica sp. nov., Geothrix rubra sp. nov., and Geothrix limicola sp. nov., six novel members of Acidobacteriota isolated from soils.</title>
        <authorList>
            <person name="Itoh H."/>
            <person name="Sugisawa Y."/>
            <person name="Mise K."/>
            <person name="Xu Z."/>
            <person name="Kuniyasu M."/>
            <person name="Ushijima N."/>
            <person name="Kawano K."/>
            <person name="Kobayashi E."/>
            <person name="Shiratori Y."/>
            <person name="Masuda Y."/>
            <person name="Senoo K."/>
        </authorList>
    </citation>
    <scope>NUCLEOTIDE SEQUENCE [LARGE SCALE GENOMIC DNA]</scope>
    <source>
        <strain evidence="10">Red222</strain>
    </source>
</reference>
<feature type="transmembrane region" description="Helical" evidence="5">
    <location>
        <begin position="65"/>
        <end position="89"/>
    </location>
</feature>
<keyword evidence="10" id="KW-1185">Reference proteome</keyword>